<dbReference type="EMBL" id="CAJOBZ010000066">
    <property type="protein sequence ID" value="CAF4940228.1"/>
    <property type="molecule type" value="Genomic_DNA"/>
</dbReference>
<dbReference type="InterPro" id="IPR036236">
    <property type="entry name" value="Znf_C2H2_sf"/>
</dbReference>
<feature type="domain" description="C2H2-type" evidence="8">
    <location>
        <begin position="102"/>
        <end position="127"/>
    </location>
</feature>
<feature type="domain" description="C2H2-type" evidence="8">
    <location>
        <begin position="188"/>
        <end position="212"/>
    </location>
</feature>
<evidence type="ECO:0000256" key="7">
    <source>
        <dbReference type="PROSITE-ProRule" id="PRU00042"/>
    </source>
</evidence>
<comment type="subcellular location">
    <subcellularLocation>
        <location evidence="1">Nucleus</location>
    </subcellularLocation>
</comment>
<dbReference type="GO" id="GO:0001228">
    <property type="term" value="F:DNA-binding transcription activator activity, RNA polymerase II-specific"/>
    <property type="evidence" value="ECO:0007669"/>
    <property type="project" value="TreeGrafter"/>
</dbReference>
<dbReference type="AlphaFoldDB" id="A0A821XD63"/>
<keyword evidence="6" id="KW-0539">Nucleus</keyword>
<dbReference type="GO" id="GO:0005634">
    <property type="term" value="C:nucleus"/>
    <property type="evidence" value="ECO:0007669"/>
    <property type="project" value="UniProtKB-SubCell"/>
</dbReference>
<dbReference type="PROSITE" id="PS50157">
    <property type="entry name" value="ZINC_FINGER_C2H2_2"/>
    <property type="match status" value="6"/>
</dbReference>
<keyword evidence="3" id="KW-0677">Repeat</keyword>
<protein>
    <recommendedName>
        <fullName evidence="8">C2H2-type domain-containing protein</fullName>
    </recommendedName>
</protein>
<evidence type="ECO:0000256" key="3">
    <source>
        <dbReference type="ARBA" id="ARBA00022737"/>
    </source>
</evidence>
<feature type="domain" description="C2H2-type" evidence="8">
    <location>
        <begin position="566"/>
        <end position="594"/>
    </location>
</feature>
<accession>A0A821XD63</accession>
<name>A0A821XD63_9NEOP</name>
<evidence type="ECO:0000259" key="8">
    <source>
        <dbReference type="PROSITE" id="PS50157"/>
    </source>
</evidence>
<gene>
    <name evidence="9" type="ORF">PMACD_LOCUS14659</name>
</gene>
<keyword evidence="4 7" id="KW-0863">Zinc-finger</keyword>
<sequence length="714" mass="83774">MDEEHSFSSDMNMVRTFSHKYEGYIKADCSVLRCRICEAPFERIMEVAQHLIKEHNSKMDSLDVGIQPFKFVNDRLLCGMCDKNFPCLRQLSKHTASHFQNYTCEECGKSYTTQSVLKQHIRFTHSGGCLCRRCRQTFATAEARRQHVVKNVNCWPYVCMYCTTTRFLRYSEREDHLVKKHGKGERTHRCPECGDTFSSRSKYRDHFTTNHSEFCFVCSYCGSKLEIRRNDTKKIILVYQTPQRRNAELILKYSTASPFKMRFSQILCAYCHDEYDTLAILRGHMIADHSNSDLKNVFYRAKDNLVKIDITGLKCKLCDLDMEDVDMLMSHLSREHNKPVRFNARFGILPYKEINAQWLCVYCQKVFKEFIHLNRHILCHFMNYSCEKCGTTFVSDHALKDHHRQVKCFRSAYKARNGRVLKPRTNAEIILQCSTACPFRTWKSNFNCVFCRVQTNNPSSLRVHVATQHENYDVQTAFYKKLGKEFLKVDITDLQCKLCFMPINNFETLTYHLKTDHQQPINSDAQIGLLPFRLNDGSIWKCTICPNEFKDFVSLKKHTSEHFQNYVCDTCGEGFITESAMIAHTKIPHENKYNCSRCIATFSSLQERNVHVKTQHTSTPYMCVYCKDKPRFANWELRKKHLMEVHNYKTGADKYECAACQKTFKTRSGKYNHMARTHRMKKDSELNYPCHSCPKAFTTQLFLDKHVAKKHFDM</sequence>
<dbReference type="PROSITE" id="PS00028">
    <property type="entry name" value="ZINC_FINGER_C2H2_1"/>
    <property type="match status" value="7"/>
</dbReference>
<dbReference type="Pfam" id="PF00096">
    <property type="entry name" value="zf-C2H2"/>
    <property type="match status" value="2"/>
</dbReference>
<dbReference type="Proteomes" id="UP000663880">
    <property type="component" value="Unassembled WGS sequence"/>
</dbReference>
<evidence type="ECO:0000256" key="2">
    <source>
        <dbReference type="ARBA" id="ARBA00022723"/>
    </source>
</evidence>
<dbReference type="SUPFAM" id="SSF57667">
    <property type="entry name" value="beta-beta-alpha zinc fingers"/>
    <property type="match status" value="4"/>
</dbReference>
<dbReference type="FunFam" id="3.30.160.60:FF:000100">
    <property type="entry name" value="Zinc finger 45-like"/>
    <property type="match status" value="1"/>
</dbReference>
<organism evidence="9 10">
    <name type="scientific">Pieris macdunnoughi</name>
    <dbReference type="NCBI Taxonomy" id="345717"/>
    <lineage>
        <taxon>Eukaryota</taxon>
        <taxon>Metazoa</taxon>
        <taxon>Ecdysozoa</taxon>
        <taxon>Arthropoda</taxon>
        <taxon>Hexapoda</taxon>
        <taxon>Insecta</taxon>
        <taxon>Pterygota</taxon>
        <taxon>Neoptera</taxon>
        <taxon>Endopterygota</taxon>
        <taxon>Lepidoptera</taxon>
        <taxon>Glossata</taxon>
        <taxon>Ditrysia</taxon>
        <taxon>Papilionoidea</taxon>
        <taxon>Pieridae</taxon>
        <taxon>Pierinae</taxon>
        <taxon>Pieris</taxon>
    </lineage>
</organism>
<dbReference type="OrthoDB" id="3069995at2759"/>
<dbReference type="PANTHER" id="PTHR24376:SF235">
    <property type="entry name" value="C2H2-TYPE DOMAIN-CONTAINING PROTEIN"/>
    <property type="match status" value="1"/>
</dbReference>
<proteinExistence type="predicted"/>
<evidence type="ECO:0000256" key="4">
    <source>
        <dbReference type="ARBA" id="ARBA00022771"/>
    </source>
</evidence>
<evidence type="ECO:0000313" key="9">
    <source>
        <dbReference type="EMBL" id="CAF4940228.1"/>
    </source>
</evidence>
<evidence type="ECO:0000256" key="5">
    <source>
        <dbReference type="ARBA" id="ARBA00022833"/>
    </source>
</evidence>
<keyword evidence="2" id="KW-0479">Metal-binding</keyword>
<dbReference type="PANTHER" id="PTHR24376">
    <property type="entry name" value="ZINC FINGER PROTEIN"/>
    <property type="match status" value="1"/>
</dbReference>
<reference evidence="9" key="1">
    <citation type="submission" date="2021-02" db="EMBL/GenBank/DDBJ databases">
        <authorList>
            <person name="Steward A R."/>
        </authorList>
    </citation>
    <scope>NUCLEOTIDE SEQUENCE</scope>
</reference>
<dbReference type="InterPro" id="IPR013087">
    <property type="entry name" value="Znf_C2H2_type"/>
</dbReference>
<keyword evidence="5" id="KW-0862">Zinc</keyword>
<feature type="domain" description="C2H2-type" evidence="8">
    <location>
        <begin position="688"/>
        <end position="714"/>
    </location>
</feature>
<evidence type="ECO:0000256" key="1">
    <source>
        <dbReference type="ARBA" id="ARBA00004123"/>
    </source>
</evidence>
<keyword evidence="10" id="KW-1185">Reference proteome</keyword>
<dbReference type="SMART" id="SM00355">
    <property type="entry name" value="ZnF_C2H2"/>
    <property type="match status" value="17"/>
</dbReference>
<evidence type="ECO:0000256" key="6">
    <source>
        <dbReference type="ARBA" id="ARBA00023242"/>
    </source>
</evidence>
<feature type="domain" description="C2H2-type" evidence="8">
    <location>
        <begin position="655"/>
        <end position="683"/>
    </location>
</feature>
<dbReference type="GO" id="GO:0000978">
    <property type="term" value="F:RNA polymerase II cis-regulatory region sequence-specific DNA binding"/>
    <property type="evidence" value="ECO:0007669"/>
    <property type="project" value="TreeGrafter"/>
</dbReference>
<feature type="domain" description="C2H2-type" evidence="8">
    <location>
        <begin position="384"/>
        <end position="415"/>
    </location>
</feature>
<comment type="caution">
    <text evidence="9">The sequence shown here is derived from an EMBL/GenBank/DDBJ whole genome shotgun (WGS) entry which is preliminary data.</text>
</comment>
<dbReference type="GO" id="GO:0008270">
    <property type="term" value="F:zinc ion binding"/>
    <property type="evidence" value="ECO:0007669"/>
    <property type="project" value="UniProtKB-KW"/>
</dbReference>
<evidence type="ECO:0000313" key="10">
    <source>
        <dbReference type="Proteomes" id="UP000663880"/>
    </source>
</evidence>
<dbReference type="Gene3D" id="3.30.160.60">
    <property type="entry name" value="Classic Zinc Finger"/>
    <property type="match status" value="7"/>
</dbReference>